<dbReference type="Pfam" id="PF13020">
    <property type="entry name" value="NOV_C"/>
    <property type="match status" value="1"/>
</dbReference>
<gene>
    <name evidence="2" type="ORF">M9Y10_036981</name>
</gene>
<evidence type="ECO:0000259" key="1">
    <source>
        <dbReference type="Pfam" id="PF13020"/>
    </source>
</evidence>
<feature type="domain" description="Protein NO VEIN C-terminal" evidence="1">
    <location>
        <begin position="212"/>
        <end position="280"/>
    </location>
</feature>
<name>A0ABR2GSP5_9EUKA</name>
<protein>
    <recommendedName>
        <fullName evidence="1">Protein NO VEIN C-terminal domain-containing protein</fullName>
    </recommendedName>
</protein>
<dbReference type="EMBL" id="JAPFFF010000062">
    <property type="protein sequence ID" value="KAK8836949.1"/>
    <property type="molecule type" value="Genomic_DNA"/>
</dbReference>
<proteinExistence type="predicted"/>
<dbReference type="Proteomes" id="UP001470230">
    <property type="component" value="Unassembled WGS sequence"/>
</dbReference>
<evidence type="ECO:0000313" key="2">
    <source>
        <dbReference type="EMBL" id="KAK8836949.1"/>
    </source>
</evidence>
<sequence>MLNSFFNKRETFCSILSKYCQAKPQIKIPIAEPKIIQNPRARKNLILKPKELPNLKISEPKDILNANPRRYFNLKTQTTESKNEPILNTRPFDIQEPEYTSDEIIQDIFKSEPNNELNSDLLDIIKENSENLLIVPISEPNTAPNGNPRNQRVINRENDPRFIVGYRGEAYIYEILCKLVEENKFKEVYWNALSSNKDNPCVTTVNNRSYNIKEDGLHYDLKAEDLNGEEYYFEVKSSNKFKHEVVLSNEQINFSQSLCHPHEHHYVVCVLNVSTEPFAVFYKKDNQFCTFT</sequence>
<evidence type="ECO:0000313" key="3">
    <source>
        <dbReference type="Proteomes" id="UP001470230"/>
    </source>
</evidence>
<dbReference type="InterPro" id="IPR024975">
    <property type="entry name" value="NOV_C"/>
</dbReference>
<keyword evidence="3" id="KW-1185">Reference proteome</keyword>
<accession>A0ABR2GSP5</accession>
<organism evidence="2 3">
    <name type="scientific">Tritrichomonas musculus</name>
    <dbReference type="NCBI Taxonomy" id="1915356"/>
    <lineage>
        <taxon>Eukaryota</taxon>
        <taxon>Metamonada</taxon>
        <taxon>Parabasalia</taxon>
        <taxon>Tritrichomonadida</taxon>
        <taxon>Tritrichomonadidae</taxon>
        <taxon>Tritrichomonas</taxon>
    </lineage>
</organism>
<comment type="caution">
    <text evidence="2">The sequence shown here is derived from an EMBL/GenBank/DDBJ whole genome shotgun (WGS) entry which is preliminary data.</text>
</comment>
<reference evidence="2 3" key="1">
    <citation type="submission" date="2024-04" db="EMBL/GenBank/DDBJ databases">
        <title>Tritrichomonas musculus Genome.</title>
        <authorList>
            <person name="Alves-Ferreira E."/>
            <person name="Grigg M."/>
            <person name="Lorenzi H."/>
            <person name="Galac M."/>
        </authorList>
    </citation>
    <scope>NUCLEOTIDE SEQUENCE [LARGE SCALE GENOMIC DNA]</scope>
    <source>
        <strain evidence="2 3">EAF2021</strain>
    </source>
</reference>